<reference evidence="1" key="1">
    <citation type="journal article" date="2016" name="Virology">
        <title>Novel Endorna-like viruses, including three with two open reading frames, challenge the membership criteria and taxonomy of the Endornaviridae.</title>
        <authorList>
            <person name="Ong J.W."/>
            <person name="Li H."/>
            <person name="Sivasithamparam K."/>
            <person name="Dixon K.W."/>
            <person name="Jones M.G."/>
            <person name="Wylie S.J."/>
        </authorList>
    </citation>
    <scope>NUCLEOTIDE SEQUENCE</scope>
    <source>
        <strain evidence="1">Murdoch-12</strain>
    </source>
</reference>
<feature type="non-terminal residue" evidence="1">
    <location>
        <position position="1"/>
    </location>
</feature>
<dbReference type="EMBL" id="KX355152">
    <property type="protein sequence ID" value="AOV81690.1"/>
    <property type="molecule type" value="Genomic_RNA"/>
</dbReference>
<protein>
    <submittedName>
        <fullName evidence="1">Polyprotein</fullName>
    </submittedName>
</protein>
<accession>A0A1D8MBP8</accession>
<name>A0A1D8MBP8_9VIRU</name>
<reference evidence="1" key="2">
    <citation type="submission" date="2016-05" db="EMBL/GenBank/DDBJ databases">
        <authorList>
            <person name="Lavstsen T."/>
            <person name="Jespersen J.S."/>
        </authorList>
    </citation>
    <scope>NUCLEOTIDE SEQUENCE</scope>
    <source>
        <strain evidence="1">Murdoch-12</strain>
    </source>
</reference>
<organism evidence="1">
    <name type="scientific">Endornavirus-like virus</name>
    <dbReference type="NCBI Taxonomy" id="1906952"/>
    <lineage>
        <taxon>Viruses</taxon>
        <taxon>Riboviria</taxon>
        <taxon>Orthornavirae</taxon>
        <taxon>Kitrinoviricota</taxon>
        <taxon>Alsuviricetes</taxon>
        <taxon>Martellivirales</taxon>
        <taxon>Endornaviridae</taxon>
    </lineage>
</organism>
<sequence length="564" mass="64757">EVAGYLKMNLPEVCEAFGVSGQNDHTYGTLFEILYLFEPILRLHYFRWLTGTDVVVTDFTNLNHKTSNKHTIEKCWHKLFDVSPTSNTLEFINNDMVTKSQLQQIMKENKLSSKTFSLNQVSATQFDVVEGNETAATIIESMSNKQRLSGESVHSDEAEDVNNAWMFTRFDEPKLLVRKTAKYSDASEEHKHRFAKFKIKKVPGAIQKHDEVKTNRQIDENAIVDHTPIQKRAIKVGGSADCWKKLFYYSTQPEKAQKMVGGRLDKPVNLTWLLNHLDKYGTYYERTKSGKNKPYDFDDEEFQGRVGIQFSYVSPGLCHIESIQIASSEKWLESVAKKGWFSLKALREWVCAPYSPMDKLDMELFNMWWNDYQVPKGVDRNIQIQLTKTALRKAKVGAGGSYLLKNKFMEAIEMNVEDAHATEYLKAITDHDNQIINNTWARSNFNYVVTSQPDPRLSEATVKSMDDLMVVRSEQTTEEPTWNYLLDVTASYCWLNCNAETTSLSEDLLKRLIKQQWFNLPTNDNIKNTLITMDLDPSEALSYDLIYLIGPIIGPDFQGELGPN</sequence>
<feature type="non-terminal residue" evidence="1">
    <location>
        <position position="564"/>
    </location>
</feature>
<proteinExistence type="predicted"/>
<evidence type="ECO:0000313" key="1">
    <source>
        <dbReference type="EMBL" id="AOV81690.1"/>
    </source>
</evidence>